<reference evidence="6 7" key="1">
    <citation type="submission" date="2018-11" db="EMBL/GenBank/DDBJ databases">
        <authorList>
            <person name="Mardanov A.V."/>
            <person name="Ravin N.V."/>
            <person name="Dedysh S.N."/>
        </authorList>
    </citation>
    <scope>NUCLEOTIDE SEQUENCE [LARGE SCALE GENOMIC DNA]</scope>
    <source>
        <strain evidence="6 7">AF10</strain>
    </source>
</reference>
<dbReference type="PANTHER" id="PTHR30146:SF109">
    <property type="entry name" value="HTH-TYPE TRANSCRIPTIONAL REGULATOR GALS"/>
    <property type="match status" value="1"/>
</dbReference>
<dbReference type="SMART" id="SM00345">
    <property type="entry name" value="HTH_GNTR"/>
    <property type="match status" value="1"/>
</dbReference>
<dbReference type="OrthoDB" id="9772505at2"/>
<dbReference type="CDD" id="cd07377">
    <property type="entry name" value="WHTH_GntR"/>
    <property type="match status" value="1"/>
</dbReference>
<evidence type="ECO:0000259" key="5">
    <source>
        <dbReference type="PROSITE" id="PS50949"/>
    </source>
</evidence>
<dbReference type="AlphaFoldDB" id="A0A4Q0STK6"/>
<evidence type="ECO:0000256" key="2">
    <source>
        <dbReference type="ARBA" id="ARBA00023125"/>
    </source>
</evidence>
<evidence type="ECO:0000313" key="7">
    <source>
        <dbReference type="Proteomes" id="UP000289437"/>
    </source>
</evidence>
<dbReference type="Pfam" id="PF13377">
    <property type="entry name" value="Peripla_BP_3"/>
    <property type="match status" value="1"/>
</dbReference>
<keyword evidence="3" id="KW-0804">Transcription</keyword>
<organism evidence="6 7">
    <name type="scientific">Granulicella sibirica</name>
    <dbReference type="NCBI Taxonomy" id="2479048"/>
    <lineage>
        <taxon>Bacteria</taxon>
        <taxon>Pseudomonadati</taxon>
        <taxon>Acidobacteriota</taxon>
        <taxon>Terriglobia</taxon>
        <taxon>Terriglobales</taxon>
        <taxon>Acidobacteriaceae</taxon>
        <taxon>Granulicella</taxon>
    </lineage>
</organism>
<dbReference type="EMBL" id="RDSM01000004">
    <property type="protein sequence ID" value="RXH54313.1"/>
    <property type="molecule type" value="Genomic_DNA"/>
</dbReference>
<dbReference type="CDD" id="cd06267">
    <property type="entry name" value="PBP1_LacI_sugar_binding-like"/>
    <property type="match status" value="1"/>
</dbReference>
<dbReference type="SUPFAM" id="SSF53822">
    <property type="entry name" value="Periplasmic binding protein-like I"/>
    <property type="match status" value="1"/>
</dbReference>
<dbReference type="Proteomes" id="UP000289437">
    <property type="component" value="Unassembled WGS sequence"/>
</dbReference>
<sequence>MRGDKKKKGSSSGSASSPTESPRYQTIYEELLGEIESGVYKPGDRLPSEALLCERFQASRITVAKAFQTLQRDKLVIRRPGSGTYVNESPHGPSMQFGLLIPDLGTTEIFEPICQGMMRSPVAKSHSLSWGHTASNESSREKAAEQLCAQYIKQKVAGVFFAPTEFSLTRDATNGRIATMLANSGIPVVLLDRGVERYPDRGAFDLVGIDNHRAGHLLTRHLLQAGATRIIFAARHNSAPTVDARIAGYFSALRTEGNGFGEVVLGDFEDTGFVRAMLDRVNPDGIVCANDITAARLMRTLISLGVEIPGRIKIVGVDDVTYAKFLPVPLTTLRQDCGEIGAIAMSTMLDRLERPHHPVRDVLVRCDLVVRASSDRTTAS</sequence>
<keyword evidence="2" id="KW-0238">DNA-binding</keyword>
<gene>
    <name evidence="6" type="ORF">GRAN_4609</name>
</gene>
<keyword evidence="1" id="KW-0805">Transcription regulation</keyword>
<name>A0A4Q0STK6_9BACT</name>
<dbReference type="PANTHER" id="PTHR30146">
    <property type="entry name" value="LACI-RELATED TRANSCRIPTIONAL REPRESSOR"/>
    <property type="match status" value="1"/>
</dbReference>
<dbReference type="GO" id="GO:0003700">
    <property type="term" value="F:DNA-binding transcription factor activity"/>
    <property type="evidence" value="ECO:0007669"/>
    <property type="project" value="InterPro"/>
</dbReference>
<evidence type="ECO:0000313" key="6">
    <source>
        <dbReference type="EMBL" id="RXH54313.1"/>
    </source>
</evidence>
<dbReference type="InterPro" id="IPR000524">
    <property type="entry name" value="Tscrpt_reg_HTH_GntR"/>
</dbReference>
<dbReference type="PROSITE" id="PS50949">
    <property type="entry name" value="HTH_GNTR"/>
    <property type="match status" value="1"/>
</dbReference>
<dbReference type="SUPFAM" id="SSF46785">
    <property type="entry name" value="Winged helix' DNA-binding domain"/>
    <property type="match status" value="1"/>
</dbReference>
<accession>A0A4Q0STK6</accession>
<dbReference type="GO" id="GO:0000976">
    <property type="term" value="F:transcription cis-regulatory region binding"/>
    <property type="evidence" value="ECO:0007669"/>
    <property type="project" value="TreeGrafter"/>
</dbReference>
<dbReference type="Gene3D" id="3.40.50.2300">
    <property type="match status" value="2"/>
</dbReference>
<dbReference type="RefSeq" id="WP_128915215.1">
    <property type="nucleotide sequence ID" value="NZ_RDSM01000004.1"/>
</dbReference>
<evidence type="ECO:0000256" key="3">
    <source>
        <dbReference type="ARBA" id="ARBA00023163"/>
    </source>
</evidence>
<keyword evidence="7" id="KW-1185">Reference proteome</keyword>
<protein>
    <submittedName>
        <fullName evidence="6">Ribose operon repressor</fullName>
    </submittedName>
</protein>
<feature type="domain" description="HTH gntR-type" evidence="5">
    <location>
        <begin position="21"/>
        <end position="89"/>
    </location>
</feature>
<dbReference type="InterPro" id="IPR036390">
    <property type="entry name" value="WH_DNA-bd_sf"/>
</dbReference>
<feature type="region of interest" description="Disordered" evidence="4">
    <location>
        <begin position="1"/>
        <end position="24"/>
    </location>
</feature>
<dbReference type="Pfam" id="PF00392">
    <property type="entry name" value="GntR"/>
    <property type="match status" value="1"/>
</dbReference>
<dbReference type="InterPro" id="IPR028082">
    <property type="entry name" value="Peripla_BP_I"/>
</dbReference>
<dbReference type="Gene3D" id="1.10.10.10">
    <property type="entry name" value="Winged helix-like DNA-binding domain superfamily/Winged helix DNA-binding domain"/>
    <property type="match status" value="1"/>
</dbReference>
<proteinExistence type="predicted"/>
<reference evidence="7" key="2">
    <citation type="submission" date="2019-02" db="EMBL/GenBank/DDBJ databases">
        <title>Granulicella sibirica sp. nov., a psychrotolerant acidobacterium isolated from an organic soil layer in forested tundra, West Siberia.</title>
        <authorList>
            <person name="Oshkin I.Y."/>
            <person name="Kulichevskaya I.S."/>
            <person name="Rijpstra W.I.C."/>
            <person name="Sinninghe Damste J.S."/>
            <person name="Rakitin A.L."/>
            <person name="Ravin N.V."/>
            <person name="Dedysh S.N."/>
        </authorList>
    </citation>
    <scope>NUCLEOTIDE SEQUENCE [LARGE SCALE GENOMIC DNA]</scope>
    <source>
        <strain evidence="7">AF10</strain>
    </source>
</reference>
<dbReference type="InterPro" id="IPR046335">
    <property type="entry name" value="LacI/GalR-like_sensor"/>
</dbReference>
<dbReference type="InterPro" id="IPR036388">
    <property type="entry name" value="WH-like_DNA-bd_sf"/>
</dbReference>
<evidence type="ECO:0000256" key="4">
    <source>
        <dbReference type="SAM" id="MobiDB-lite"/>
    </source>
</evidence>
<comment type="caution">
    <text evidence="6">The sequence shown here is derived from an EMBL/GenBank/DDBJ whole genome shotgun (WGS) entry which is preliminary data.</text>
</comment>
<evidence type="ECO:0000256" key="1">
    <source>
        <dbReference type="ARBA" id="ARBA00023015"/>
    </source>
</evidence>